<evidence type="ECO:0000313" key="1">
    <source>
        <dbReference type="EMBL" id="ALJ91767.1"/>
    </source>
</evidence>
<evidence type="ECO:0000313" key="2">
    <source>
        <dbReference type="Proteomes" id="UP000058660"/>
    </source>
</evidence>
<sequence>MLMKIAEFEKLFRLAAGLDVDKEDLKRLSDFLRNKIHDLLVVAERNAKYNGRDIIFEPDLPITKGLQETIREFRQMDVALELKPVLDALAALPPLDLTVSEDVERLLPEIAGALVVAYARVLKELDPVLKNPQTQHHERAERVFNLLL</sequence>
<gene>
    <name evidence="1" type="ORF">TO73_1947</name>
</gene>
<accession>A0ABM5VQC7</accession>
<name>A0ABM5VQC7_THEA5</name>
<dbReference type="SUPFAM" id="SSF47113">
    <property type="entry name" value="Histone-fold"/>
    <property type="match status" value="1"/>
</dbReference>
<organism evidence="1 2">
    <name type="scientific">Thermus aquaticus (strain ATCC BAA-2747 / Y51MC23)</name>
    <dbReference type="NCBI Taxonomy" id="498848"/>
    <lineage>
        <taxon>Bacteria</taxon>
        <taxon>Thermotogati</taxon>
        <taxon>Deinococcota</taxon>
        <taxon>Deinococci</taxon>
        <taxon>Thermales</taxon>
        <taxon>Thermaceae</taxon>
        <taxon>Thermus</taxon>
    </lineage>
</organism>
<dbReference type="InterPro" id="IPR009072">
    <property type="entry name" value="Histone-fold"/>
</dbReference>
<dbReference type="Pfam" id="PF09123">
    <property type="entry name" value="DUF1931"/>
    <property type="match status" value="1"/>
</dbReference>
<keyword evidence="2" id="KW-1185">Reference proteome</keyword>
<evidence type="ECO:0008006" key="3">
    <source>
        <dbReference type="Google" id="ProtNLM"/>
    </source>
</evidence>
<dbReference type="Gene3D" id="1.10.20.10">
    <property type="entry name" value="Histone, subunit A"/>
    <property type="match status" value="1"/>
</dbReference>
<dbReference type="Proteomes" id="UP000058660">
    <property type="component" value="Chromosome"/>
</dbReference>
<proteinExistence type="predicted"/>
<dbReference type="InterPro" id="IPR015207">
    <property type="entry name" value="DUF1931"/>
</dbReference>
<protein>
    <recommendedName>
        <fullName evidence="3">DUF1931 family protein</fullName>
    </recommendedName>
</protein>
<dbReference type="CDD" id="cd22923">
    <property type="entry name" value="HFD_Aq328-like_rpt2"/>
    <property type="match status" value="1"/>
</dbReference>
<dbReference type="CDD" id="cd22922">
    <property type="entry name" value="HFD_Aq328-like_rpt1"/>
    <property type="match status" value="1"/>
</dbReference>
<dbReference type="RefSeq" id="WP_003049397.1">
    <property type="nucleotide sequence ID" value="NZ_CP010822.1"/>
</dbReference>
<dbReference type="EMBL" id="CP010822">
    <property type="protein sequence ID" value="ALJ91767.1"/>
    <property type="molecule type" value="Genomic_DNA"/>
</dbReference>
<reference evidence="2" key="1">
    <citation type="journal article" date="2015" name="PLoS ONE">
        <title>Complete Genome Sequence of Thermus aquaticus Y51MC23.</title>
        <authorList>
            <person name="Brumm P.J."/>
            <person name="Monsma S."/>
            <person name="Keough B."/>
            <person name="Jasinovica S."/>
            <person name="Ferguson E."/>
            <person name="Schoenfeld T."/>
            <person name="Lodes M."/>
            <person name="Mead D.A."/>
        </authorList>
    </citation>
    <scope>NUCLEOTIDE SEQUENCE [LARGE SCALE GENOMIC DNA]</scope>
    <source>
        <strain evidence="2">BAA-2747 / Y51MC23</strain>
    </source>
</reference>